<dbReference type="PaxDb" id="44689-DDB0219604"/>
<dbReference type="AlphaFoldDB" id="Q54FL8"/>
<dbReference type="Pfam" id="PF06325">
    <property type="entry name" value="PrmA"/>
    <property type="match status" value="1"/>
</dbReference>
<dbReference type="KEGG" id="ddi:DDB_G0290773"/>
<protein>
    <recommendedName>
        <fullName evidence="3">Methyltransferase small domain-containing protein</fullName>
    </recommendedName>
</protein>
<accession>Q54FL8</accession>
<dbReference type="RefSeq" id="XP_635562.1">
    <property type="nucleotide sequence ID" value="XM_630470.1"/>
</dbReference>
<dbReference type="HOGENOM" id="CLU_1868979_0_0_1"/>
<dbReference type="Gene3D" id="3.40.50.150">
    <property type="entry name" value="Vaccinia Virus protein VP39"/>
    <property type="match status" value="1"/>
</dbReference>
<evidence type="ECO:0008006" key="3">
    <source>
        <dbReference type="Google" id="ProtNLM"/>
    </source>
</evidence>
<sequence>MEQKRLFELMYKIKNDGSEKTSIGELNITLHPNVGVGSGLISLSVSKFAKATVTGVDINPNAVNITFPNFKNNNNEIPFGGIHKKKTLNGYVLLRRYVEESKDFLTPDGSLLLGTCNFANIDSIKKIANDLDYDIIV</sequence>
<evidence type="ECO:0000313" key="2">
    <source>
        <dbReference type="Proteomes" id="UP000002195"/>
    </source>
</evidence>
<dbReference type="SMR" id="Q54FL8"/>
<dbReference type="eggNOG" id="ENOG502RSS1">
    <property type="taxonomic scope" value="Eukaryota"/>
</dbReference>
<dbReference type="Proteomes" id="UP000002195">
    <property type="component" value="Unassembled WGS sequence"/>
</dbReference>
<organism evidence="1 2">
    <name type="scientific">Dictyostelium discoideum</name>
    <name type="common">Social amoeba</name>
    <dbReference type="NCBI Taxonomy" id="44689"/>
    <lineage>
        <taxon>Eukaryota</taxon>
        <taxon>Amoebozoa</taxon>
        <taxon>Evosea</taxon>
        <taxon>Eumycetozoa</taxon>
        <taxon>Dictyostelia</taxon>
        <taxon>Dictyosteliales</taxon>
        <taxon>Dictyosteliaceae</taxon>
        <taxon>Dictyostelium</taxon>
    </lineage>
</organism>
<reference evidence="1 2" key="1">
    <citation type="journal article" date="2005" name="Nature">
        <title>The genome of the social amoeba Dictyostelium discoideum.</title>
        <authorList>
            <consortium name="The Dictyostelium discoideum Sequencing Consortium"/>
            <person name="Eichinger L."/>
            <person name="Pachebat J.A."/>
            <person name="Glockner G."/>
            <person name="Rajandream M.A."/>
            <person name="Sucgang R."/>
            <person name="Berriman M."/>
            <person name="Song J."/>
            <person name="Olsen R."/>
            <person name="Szafranski K."/>
            <person name="Xu Q."/>
            <person name="Tunggal B."/>
            <person name="Kummerfeld S."/>
            <person name="Madera M."/>
            <person name="Konfortov B.A."/>
            <person name="Rivero F."/>
            <person name="Bankier A.T."/>
            <person name="Lehmann R."/>
            <person name="Hamlin N."/>
            <person name="Davies R."/>
            <person name="Gaudet P."/>
            <person name="Fey P."/>
            <person name="Pilcher K."/>
            <person name="Chen G."/>
            <person name="Saunders D."/>
            <person name="Sodergren E."/>
            <person name="Davis P."/>
            <person name="Kerhornou A."/>
            <person name="Nie X."/>
            <person name="Hall N."/>
            <person name="Anjard C."/>
            <person name="Hemphill L."/>
            <person name="Bason N."/>
            <person name="Farbrother P."/>
            <person name="Desany B."/>
            <person name="Just E."/>
            <person name="Morio T."/>
            <person name="Rost R."/>
            <person name="Churcher C."/>
            <person name="Cooper J."/>
            <person name="Haydock S."/>
            <person name="van Driessche N."/>
            <person name="Cronin A."/>
            <person name="Goodhead I."/>
            <person name="Muzny D."/>
            <person name="Mourier T."/>
            <person name="Pain A."/>
            <person name="Lu M."/>
            <person name="Harper D."/>
            <person name="Lindsay R."/>
            <person name="Hauser H."/>
            <person name="James K."/>
            <person name="Quiles M."/>
            <person name="Madan Babu M."/>
            <person name="Saito T."/>
            <person name="Buchrieser C."/>
            <person name="Wardroper A."/>
            <person name="Felder M."/>
            <person name="Thangavelu M."/>
            <person name="Johnson D."/>
            <person name="Knights A."/>
            <person name="Loulseged H."/>
            <person name="Mungall K."/>
            <person name="Oliver K."/>
            <person name="Price C."/>
            <person name="Quail M.A."/>
            <person name="Urushihara H."/>
            <person name="Hernandez J."/>
            <person name="Rabbinowitsch E."/>
            <person name="Steffen D."/>
            <person name="Sanders M."/>
            <person name="Ma J."/>
            <person name="Kohara Y."/>
            <person name="Sharp S."/>
            <person name="Simmonds M."/>
            <person name="Spiegler S."/>
            <person name="Tivey A."/>
            <person name="Sugano S."/>
            <person name="White B."/>
            <person name="Walker D."/>
            <person name="Woodward J."/>
            <person name="Winckler T."/>
            <person name="Tanaka Y."/>
            <person name="Shaulsky G."/>
            <person name="Schleicher M."/>
            <person name="Weinstock G."/>
            <person name="Rosenthal A."/>
            <person name="Cox E.C."/>
            <person name="Chisholm R.L."/>
            <person name="Gibbs R."/>
            <person name="Loomis W.F."/>
            <person name="Platzer M."/>
            <person name="Kay R.R."/>
            <person name="Williams J."/>
            <person name="Dear P.H."/>
            <person name="Noegel A.A."/>
            <person name="Barrell B."/>
            <person name="Kuspa A."/>
        </authorList>
    </citation>
    <scope>NUCLEOTIDE SEQUENCE [LARGE SCALE GENOMIC DNA]</scope>
    <source>
        <strain evidence="1 2">AX4</strain>
    </source>
</reference>
<dbReference type="InParanoid" id="Q54FL8"/>
<dbReference type="SUPFAM" id="SSF53335">
    <property type="entry name" value="S-adenosyl-L-methionine-dependent methyltransferases"/>
    <property type="match status" value="1"/>
</dbReference>
<dbReference type="GeneID" id="8627820"/>
<dbReference type="InterPro" id="IPR029063">
    <property type="entry name" value="SAM-dependent_MTases_sf"/>
</dbReference>
<comment type="caution">
    <text evidence="1">The sequence shown here is derived from an EMBL/GenBank/DDBJ whole genome shotgun (WGS) entry which is preliminary data.</text>
</comment>
<dbReference type="EMBL" id="AAFI02000170">
    <property type="protein sequence ID" value="EAL62060.1"/>
    <property type="molecule type" value="Genomic_DNA"/>
</dbReference>
<dbReference type="dictyBase" id="DDB_G0290773"/>
<name>Q54FL8_DICDI</name>
<dbReference type="STRING" id="44689.Q54FL8"/>
<gene>
    <name evidence="1" type="ORF">DDB_G0290773</name>
</gene>
<evidence type="ECO:0000313" key="1">
    <source>
        <dbReference type="EMBL" id="EAL62060.1"/>
    </source>
</evidence>
<dbReference type="VEuPathDB" id="AmoebaDB:DDB_G0290773"/>
<proteinExistence type="predicted"/>
<keyword evidence="2" id="KW-1185">Reference proteome</keyword>